<feature type="compositionally biased region" description="Basic and acidic residues" evidence="1">
    <location>
        <begin position="103"/>
        <end position="120"/>
    </location>
</feature>
<dbReference type="eggNOG" id="ENOG5030J34">
    <property type="taxonomic scope" value="Bacteria"/>
</dbReference>
<protein>
    <submittedName>
        <fullName evidence="3">Uncharacterized protein</fullName>
    </submittedName>
</protein>
<feature type="region of interest" description="Disordered" evidence="1">
    <location>
        <begin position="89"/>
        <end position="204"/>
    </location>
</feature>
<feature type="signal peptide" evidence="2">
    <location>
        <begin position="1"/>
        <end position="27"/>
    </location>
</feature>
<evidence type="ECO:0000313" key="3">
    <source>
        <dbReference type="EMBL" id="ABM94966.1"/>
    </source>
</evidence>
<dbReference type="KEGG" id="mpt:Mpe_A2008"/>
<dbReference type="STRING" id="420662.Mpe_A2008"/>
<feature type="compositionally biased region" description="Basic and acidic residues" evidence="1">
    <location>
        <begin position="154"/>
        <end position="169"/>
    </location>
</feature>
<evidence type="ECO:0000313" key="4">
    <source>
        <dbReference type="Proteomes" id="UP000000366"/>
    </source>
</evidence>
<evidence type="ECO:0000256" key="2">
    <source>
        <dbReference type="SAM" id="SignalP"/>
    </source>
</evidence>
<feature type="chain" id="PRO_5002645807" evidence="2">
    <location>
        <begin position="28"/>
        <end position="204"/>
    </location>
</feature>
<feature type="compositionally biased region" description="Low complexity" evidence="1">
    <location>
        <begin position="129"/>
        <end position="150"/>
    </location>
</feature>
<reference evidence="3 4" key="1">
    <citation type="journal article" date="2007" name="J. Bacteriol.">
        <title>Whole-genome analysis of the methyl tert-butyl ether-degrading beta-proteobacterium Methylibium petroleiphilum PM1.</title>
        <authorList>
            <person name="Kane S.R."/>
            <person name="Chakicherla A.Y."/>
            <person name="Chain P.S.G."/>
            <person name="Schmidt R."/>
            <person name="Shin M.W."/>
            <person name="Legler T.C."/>
            <person name="Scow K.M."/>
            <person name="Larimer F.W."/>
            <person name="Lucas S.M."/>
            <person name="Richardson P.M."/>
            <person name="Hristova K.R."/>
        </authorList>
    </citation>
    <scope>NUCLEOTIDE SEQUENCE [LARGE SCALE GENOMIC DNA]</scope>
    <source>
        <strain evidence="4">ATCC BAA-1232 / LMG 22953 / PM1</strain>
    </source>
</reference>
<name>A2SHC7_METPP</name>
<dbReference type="AlphaFoldDB" id="A2SHC7"/>
<keyword evidence="2" id="KW-0732">Signal</keyword>
<organism evidence="3 4">
    <name type="scientific">Methylibium petroleiphilum (strain ATCC BAA-1232 / LMG 22953 / PM1)</name>
    <dbReference type="NCBI Taxonomy" id="420662"/>
    <lineage>
        <taxon>Bacteria</taxon>
        <taxon>Pseudomonadati</taxon>
        <taxon>Pseudomonadota</taxon>
        <taxon>Betaproteobacteria</taxon>
        <taxon>Burkholderiales</taxon>
        <taxon>Sphaerotilaceae</taxon>
        <taxon>Methylibium</taxon>
    </lineage>
</organism>
<sequence>MRAQLAGCLISCAVAVATFGAAFPSRGATGDSDKAQRERLSAERRQVERDFAEQERECSQRFLVTACVDTAKTQRRDALKRLSTREAALDDAERTRRAAARQQRIDAKQARQARDREERASAPLIPFEPASAAIRTPTRAATHTPAPARPLDTAQRRADEQRSRTEYENRQSQVKARQEAAAQRAASRKPPAAPLPPVESASAP</sequence>
<dbReference type="EMBL" id="CP000555">
    <property type="protein sequence ID" value="ABM94966.1"/>
    <property type="molecule type" value="Genomic_DNA"/>
</dbReference>
<dbReference type="HOGENOM" id="CLU_1341986_0_0_4"/>
<feature type="compositionally biased region" description="Low complexity" evidence="1">
    <location>
        <begin position="173"/>
        <end position="190"/>
    </location>
</feature>
<evidence type="ECO:0000256" key="1">
    <source>
        <dbReference type="SAM" id="MobiDB-lite"/>
    </source>
</evidence>
<accession>A2SHC7</accession>
<proteinExistence type="predicted"/>
<keyword evidence="4" id="KW-1185">Reference proteome</keyword>
<dbReference type="Proteomes" id="UP000000366">
    <property type="component" value="Chromosome"/>
</dbReference>
<gene>
    <name evidence="3" type="ordered locus">Mpe_A2008</name>
</gene>